<feature type="compositionally biased region" description="Basic and acidic residues" evidence="1">
    <location>
        <begin position="154"/>
        <end position="172"/>
    </location>
</feature>
<accession>A0AAW2IDL0</accession>
<feature type="region of interest" description="Disordered" evidence="1">
    <location>
        <begin position="590"/>
        <end position="622"/>
    </location>
</feature>
<feature type="compositionally biased region" description="Polar residues" evidence="1">
    <location>
        <begin position="385"/>
        <end position="394"/>
    </location>
</feature>
<feature type="region of interest" description="Disordered" evidence="1">
    <location>
        <begin position="1419"/>
        <end position="1439"/>
    </location>
</feature>
<comment type="caution">
    <text evidence="3">The sequence shown here is derived from an EMBL/GenBank/DDBJ whole genome shotgun (WGS) entry which is preliminary data.</text>
</comment>
<feature type="domain" description="FH2" evidence="2">
    <location>
        <begin position="950"/>
        <end position="1344"/>
    </location>
</feature>
<dbReference type="SMART" id="SM00498">
    <property type="entry name" value="FH2"/>
    <property type="match status" value="1"/>
</dbReference>
<feature type="region of interest" description="Disordered" evidence="1">
    <location>
        <begin position="1"/>
        <end position="498"/>
    </location>
</feature>
<dbReference type="EMBL" id="JARGDH010000001">
    <property type="protein sequence ID" value="KAL0280230.1"/>
    <property type="molecule type" value="Genomic_DNA"/>
</dbReference>
<proteinExistence type="predicted"/>
<evidence type="ECO:0000259" key="2">
    <source>
        <dbReference type="PROSITE" id="PS51444"/>
    </source>
</evidence>
<feature type="compositionally biased region" description="Polar residues" evidence="1">
    <location>
        <begin position="460"/>
        <end position="472"/>
    </location>
</feature>
<dbReference type="SUPFAM" id="SSF101447">
    <property type="entry name" value="Formin homology 2 domain (FH2 domain)"/>
    <property type="match status" value="1"/>
</dbReference>
<dbReference type="Pfam" id="PF02181">
    <property type="entry name" value="FH2"/>
    <property type="match status" value="1"/>
</dbReference>
<dbReference type="Gene3D" id="1.20.58.2220">
    <property type="entry name" value="Formin, FH2 domain"/>
    <property type="match status" value="1"/>
</dbReference>
<organism evidence="3">
    <name type="scientific">Menopon gallinae</name>
    <name type="common">poultry shaft louse</name>
    <dbReference type="NCBI Taxonomy" id="328185"/>
    <lineage>
        <taxon>Eukaryota</taxon>
        <taxon>Metazoa</taxon>
        <taxon>Ecdysozoa</taxon>
        <taxon>Arthropoda</taxon>
        <taxon>Hexapoda</taxon>
        <taxon>Insecta</taxon>
        <taxon>Pterygota</taxon>
        <taxon>Neoptera</taxon>
        <taxon>Paraneoptera</taxon>
        <taxon>Psocodea</taxon>
        <taxon>Troctomorpha</taxon>
        <taxon>Phthiraptera</taxon>
        <taxon>Amblycera</taxon>
        <taxon>Menoponidae</taxon>
        <taxon>Menopon</taxon>
    </lineage>
</organism>
<feature type="compositionally biased region" description="Polar residues" evidence="1">
    <location>
        <begin position="232"/>
        <end position="242"/>
    </location>
</feature>
<feature type="compositionally biased region" description="Basic and acidic residues" evidence="1">
    <location>
        <begin position="591"/>
        <end position="603"/>
    </location>
</feature>
<dbReference type="PANTHER" id="PTHR45920">
    <property type="entry name" value="FORMIN HOMOLOGY 2 DOMAIN CONTAINING, ISOFORM I"/>
    <property type="match status" value="1"/>
</dbReference>
<dbReference type="GO" id="GO:0030866">
    <property type="term" value="P:cortical actin cytoskeleton organization"/>
    <property type="evidence" value="ECO:0007669"/>
    <property type="project" value="TreeGrafter"/>
</dbReference>
<dbReference type="GO" id="GO:0005737">
    <property type="term" value="C:cytoplasm"/>
    <property type="evidence" value="ECO:0007669"/>
    <property type="project" value="TreeGrafter"/>
</dbReference>
<dbReference type="InterPro" id="IPR042201">
    <property type="entry name" value="FH2_Formin_sf"/>
</dbReference>
<feature type="compositionally biased region" description="Polar residues" evidence="1">
    <location>
        <begin position="8"/>
        <end position="49"/>
    </location>
</feature>
<feature type="compositionally biased region" description="Basic and acidic residues" evidence="1">
    <location>
        <begin position="266"/>
        <end position="280"/>
    </location>
</feature>
<feature type="compositionally biased region" description="Polar residues" evidence="1">
    <location>
        <begin position="59"/>
        <end position="80"/>
    </location>
</feature>
<feature type="compositionally biased region" description="Polar residues" evidence="1">
    <location>
        <begin position="425"/>
        <end position="441"/>
    </location>
</feature>
<dbReference type="PANTHER" id="PTHR45920:SF4">
    <property type="entry name" value="FORMIN HOMOLOGY 2 DOMAIN CONTAINING, ISOFORM I"/>
    <property type="match status" value="1"/>
</dbReference>
<reference evidence="3" key="1">
    <citation type="journal article" date="2024" name="Gigascience">
        <title>Chromosome-level genome of the poultry shaft louse Menopon gallinae provides insight into the host-switching and adaptive evolution of parasitic lice.</title>
        <authorList>
            <person name="Xu Y."/>
            <person name="Ma L."/>
            <person name="Liu S."/>
            <person name="Liang Y."/>
            <person name="Liu Q."/>
            <person name="He Z."/>
            <person name="Tian L."/>
            <person name="Duan Y."/>
            <person name="Cai W."/>
            <person name="Li H."/>
            <person name="Song F."/>
        </authorList>
    </citation>
    <scope>NUCLEOTIDE SEQUENCE</scope>
    <source>
        <strain evidence="3">Cailab_2023a</strain>
    </source>
</reference>
<dbReference type="EMBL" id="JARGDH010000001">
    <property type="protein sequence ID" value="KAL0280234.1"/>
    <property type="molecule type" value="Genomic_DNA"/>
</dbReference>
<feature type="compositionally biased region" description="Polar residues" evidence="1">
    <location>
        <begin position="320"/>
        <end position="371"/>
    </location>
</feature>
<sequence>MSWKYSMPYTTRDLSSSRDGGSQSKFGTSPVTSSYGSERQSRWSASSANAEPVRAYRMNTPQTDQSPIRAKTSVSDNPPSVVQRLKERYTSSNSLVNDSEKLTSTTRRPYGRSLTTLSVGNTTFKPKQSSFEAESRRDYGCGRNGFDAKSSVRKSPERDKAVSYENRFKRSDSNQSSGYENKVYSPKSPDAYTSRFLPSKNSSNDKQRKENEVNHQDEETDGEVVTVVARGTSPSQTTTSIYLRTKRADFGIEKKIHRPKIKPPFSHKETQTDKPEESHISRFGYSDINSRAKPWGSYMGGSSYNSRFSSRSSYKEKDSPTTPTRGDFPGTNNRSLSRESSTLEPKSPDSTPRSPVSVESPQSPKSITDSFKQNEHHVIAKPPTSFRSTETIKLNVQKPGLSNKEGDKAMPLRKTPSLNKPLKIETTSASDDQANSPTPNCINLKKISPIKSEPPKPIGNQVTKVMTNGNITDSSSMSESSSEDETSSSDEEVERIKASETSFVKKSITNFLQNIPNNIPSVGMRKQPSTADLINRSRSGVFHKLNQVAPPPKITFNRVESGERAWWLDNNDPVPDGVVKILSNCCLNKPEQPKDIQGNEKPGESPGNPNVVGRNLSNLNSFATDSNTNRRLTTYLINRQFTTDLDWLKDTEEDEDNPNEGKWDLDGNNNISHGPKVAIFEETEEKTNCDYSRVNLSPVGNVPNGSECVNNDNVCNTWLREKSNVAQNACANIDICLQNSVNEVTHLQLQRDDSDESIDVTPGLRRRREQNRGISPEICRQPDAKFNQAAENNVDPENQKYLQPEMKDRPQNMVHQNNLSSPIIEEKEMGDMSNLISKAKAGLVKSKTKLDVRKSSSREMSPKHEIDLYWKELVDSINRPLKLCDLDFTDLHTDDETDVFGNHREEGEIPPPPPMLILPPTNKMDLKVPAPPMSINSIPNRPSKVPIPPPIIQQVKNKKTVKLFWKEVKDEPMLPAKPPGISLIWDELVKVNVDTQKLEQLFESRAKDLITKKQHEQNKSKEIIVLDHKRSNAINIGMTKLPPPRAIKTAILKMDSTVINKEGIEKLLTMLPTEEEKLRIQDAQSSNPDIPLGSAEQFLLILASISELQARLKLWAFKLDFENSEKEICEPLMDLKQGIEILRSNKTFRAILSTLLSIGNFLNGCDVKGFQIDYLSKVPEVKDTVQKHSLLHHLCAFVMEKFPESTDLYSEIGAVTRASKVDFDELTGNIKKIEEECKLSWNYLKIIAKHEGHTAMKVKMSDFLADCAERIIVLGIVHKRIMSRFHKFIFWLGIPMNRISITRPNEIFKVISEFALEYRTTRERILQQIKKMNHREKSRSRGYLAGDTYDGLRNMNSKEAKDDAKLRQLLSGDSSYSENMNNNSTWRRQRKDKRNLIDVTNSNDDEIIETLIKTANQIPSHRPSMKDRRRSTKVYDRKF</sequence>
<evidence type="ECO:0000313" key="3">
    <source>
        <dbReference type="EMBL" id="KAL0280230.1"/>
    </source>
</evidence>
<feature type="compositionally biased region" description="Basic and acidic residues" evidence="1">
    <location>
        <begin position="203"/>
        <end position="217"/>
    </location>
</feature>
<evidence type="ECO:0000256" key="1">
    <source>
        <dbReference type="SAM" id="MobiDB-lite"/>
    </source>
</evidence>
<dbReference type="InterPro" id="IPR015425">
    <property type="entry name" value="FH2_Formin"/>
</dbReference>
<protein>
    <recommendedName>
        <fullName evidence="2">FH2 domain-containing protein</fullName>
    </recommendedName>
</protein>
<gene>
    <name evidence="3" type="ORF">PYX00_001589</name>
</gene>
<name>A0AAW2IDL0_9NEOP</name>
<feature type="compositionally biased region" description="Low complexity" evidence="1">
    <location>
        <begin position="302"/>
        <end position="312"/>
    </location>
</feature>
<dbReference type="GO" id="GO:0051015">
    <property type="term" value="F:actin filament binding"/>
    <property type="evidence" value="ECO:0007669"/>
    <property type="project" value="TreeGrafter"/>
</dbReference>
<dbReference type="EMBL" id="JARGDH010000001">
    <property type="protein sequence ID" value="KAL0280231.1"/>
    <property type="molecule type" value="Genomic_DNA"/>
</dbReference>
<feature type="compositionally biased region" description="Polar residues" evidence="1">
    <location>
        <begin position="90"/>
        <end position="132"/>
    </location>
</feature>
<dbReference type="PROSITE" id="PS51444">
    <property type="entry name" value="FH2"/>
    <property type="match status" value="1"/>
</dbReference>
<feature type="compositionally biased region" description="Acidic residues" evidence="1">
    <location>
        <begin position="481"/>
        <end position="493"/>
    </location>
</feature>
<dbReference type="GO" id="GO:0005856">
    <property type="term" value="C:cytoskeleton"/>
    <property type="evidence" value="ECO:0007669"/>
    <property type="project" value="TreeGrafter"/>
</dbReference>